<reference evidence="1" key="1">
    <citation type="submission" date="2022-07" db="EMBL/GenBank/DDBJ databases">
        <title>Genome Sequence of Phlebia brevispora.</title>
        <authorList>
            <person name="Buettner E."/>
        </authorList>
    </citation>
    <scope>NUCLEOTIDE SEQUENCE</scope>
    <source>
        <strain evidence="1">MPL23</strain>
    </source>
</reference>
<accession>A0ACC1T8C9</accession>
<evidence type="ECO:0000313" key="2">
    <source>
        <dbReference type="Proteomes" id="UP001148662"/>
    </source>
</evidence>
<comment type="caution">
    <text evidence="1">The sequence shown here is derived from an EMBL/GenBank/DDBJ whole genome shotgun (WGS) entry which is preliminary data.</text>
</comment>
<dbReference type="Proteomes" id="UP001148662">
    <property type="component" value="Unassembled WGS sequence"/>
</dbReference>
<organism evidence="1 2">
    <name type="scientific">Phlebia brevispora</name>
    <dbReference type="NCBI Taxonomy" id="194682"/>
    <lineage>
        <taxon>Eukaryota</taxon>
        <taxon>Fungi</taxon>
        <taxon>Dikarya</taxon>
        <taxon>Basidiomycota</taxon>
        <taxon>Agaricomycotina</taxon>
        <taxon>Agaricomycetes</taxon>
        <taxon>Polyporales</taxon>
        <taxon>Meruliaceae</taxon>
        <taxon>Phlebia</taxon>
    </lineage>
</organism>
<dbReference type="EMBL" id="JANHOG010000317">
    <property type="protein sequence ID" value="KAJ3555588.1"/>
    <property type="molecule type" value="Genomic_DNA"/>
</dbReference>
<evidence type="ECO:0000313" key="1">
    <source>
        <dbReference type="EMBL" id="KAJ3555588.1"/>
    </source>
</evidence>
<sequence length="268" mass="29335">MLASLEATSVPSIPSDSSRAASRASPSLSCVSRVPGRKRHKAEEAFNIQGRRPTEERVLRAGAQGDKENSYADSSYLTVDGPERKSSVRSNASANSSTRRDRHVHLLEPFPYGRTNLQRKRSVMRSGSPSFSAFSGLSEGSYFFSSTPKRNWLGNIFRFRPASYQLFSTQDAYVTRQECRRILEDMGVSVMLLQADGDGDIEVQTRRDAGSGGDHGNRQGSEVPSGAEDPTDGASNRRIYRGDADRDGERSFVELQAGTQPAEEGMGS</sequence>
<protein>
    <submittedName>
        <fullName evidence="1">Uncharacterized protein</fullName>
    </submittedName>
</protein>
<gene>
    <name evidence="1" type="ORF">NM688_g2492</name>
</gene>
<keyword evidence="2" id="KW-1185">Reference proteome</keyword>
<proteinExistence type="predicted"/>
<name>A0ACC1T8C9_9APHY</name>